<geneLocation type="plasmid" evidence="2 3">
    <name>pTP143</name>
</geneLocation>
<dbReference type="RefSeq" id="WP_060384884.1">
    <property type="nucleotide sequence ID" value="NZ_CP014142.1"/>
</dbReference>
<dbReference type="PANTHER" id="PTHR43852">
    <property type="entry name" value="NUCLEOTIDYLTRANSFERASE"/>
    <property type="match status" value="1"/>
</dbReference>
<organism evidence="2 3">
    <name type="scientific">Thermus parvatiensis</name>
    <dbReference type="NCBI Taxonomy" id="456163"/>
    <lineage>
        <taxon>Bacteria</taxon>
        <taxon>Thermotogati</taxon>
        <taxon>Deinococcota</taxon>
        <taxon>Deinococci</taxon>
        <taxon>Thermales</taxon>
        <taxon>Thermaceae</taxon>
        <taxon>Thermus</taxon>
    </lineage>
</organism>
<dbReference type="CDD" id="cd05403">
    <property type="entry name" value="NT_KNTase_like"/>
    <property type="match status" value="1"/>
</dbReference>
<dbReference type="KEGG" id="tpar:AV541_10790"/>
<dbReference type="PANTHER" id="PTHR43852:SF3">
    <property type="entry name" value="NUCLEOTIDYLTRANSFERASE"/>
    <property type="match status" value="1"/>
</dbReference>
<accession>A0A0X8D943</accession>
<sequence>MRGVRAPEESLREVLARFPQVQAAFLFGSRAEGRARADSDWDLALLLSPEEPDPTLEVLGALVEAGLERVDLVLLHRAPPLLAFLAVMGKPVFLREGFDLGSYVSRVAREWWDTEPLLRVQREAIKRRWLDPRTLPTSPFRGKSPLAGAARIWYRG</sequence>
<dbReference type="InterPro" id="IPR052930">
    <property type="entry name" value="TA_antitoxin_MntA"/>
</dbReference>
<dbReference type="NCBIfam" id="NF047752">
    <property type="entry name" value="MntA_antitoxin"/>
    <property type="match status" value="1"/>
</dbReference>
<feature type="domain" description="Polymerase beta nucleotidyltransferase" evidence="1">
    <location>
        <begin position="9"/>
        <end position="93"/>
    </location>
</feature>
<protein>
    <submittedName>
        <fullName evidence="2">Nucleotidyltransferase</fullName>
    </submittedName>
</protein>
<keyword evidence="2" id="KW-0614">Plasmid</keyword>
<gene>
    <name evidence="2" type="ORF">AV541_10790</name>
</gene>
<name>A0A0X8D943_9DEIN</name>
<evidence type="ECO:0000259" key="1">
    <source>
        <dbReference type="Pfam" id="PF18765"/>
    </source>
</evidence>
<dbReference type="Gene3D" id="3.30.460.10">
    <property type="entry name" value="Beta Polymerase, domain 2"/>
    <property type="match status" value="1"/>
</dbReference>
<dbReference type="EMBL" id="CP014142">
    <property type="protein sequence ID" value="AMA76377.1"/>
    <property type="molecule type" value="Genomic_DNA"/>
</dbReference>
<evidence type="ECO:0000313" key="2">
    <source>
        <dbReference type="EMBL" id="AMA76377.1"/>
    </source>
</evidence>
<reference evidence="2 3" key="1">
    <citation type="submission" date="2016-01" db="EMBL/GenBank/DDBJ databases">
        <title>Genome sequence of Thermus parvatiensis, a thermophile isolated from a hot water spring.</title>
        <authorList>
            <person name="Tripathi C."/>
            <person name="Lal R."/>
        </authorList>
    </citation>
    <scope>NUCLEOTIDE SEQUENCE [LARGE SCALE GENOMIC DNA]</scope>
    <source>
        <strain evidence="2 3">RL</strain>
        <plasmid evidence="2 3">pTP143</plasmid>
    </source>
</reference>
<dbReference type="AlphaFoldDB" id="A0A0X8D943"/>
<proteinExistence type="predicted"/>
<dbReference type="GO" id="GO:0016740">
    <property type="term" value="F:transferase activity"/>
    <property type="evidence" value="ECO:0007669"/>
    <property type="project" value="UniProtKB-KW"/>
</dbReference>
<dbReference type="InterPro" id="IPR041633">
    <property type="entry name" value="Polbeta"/>
</dbReference>
<dbReference type="Pfam" id="PF18765">
    <property type="entry name" value="Polbeta"/>
    <property type="match status" value="1"/>
</dbReference>
<dbReference type="Proteomes" id="UP000061630">
    <property type="component" value="Plasmid pTP143"/>
</dbReference>
<keyword evidence="2" id="KW-0808">Transferase</keyword>
<evidence type="ECO:0000313" key="3">
    <source>
        <dbReference type="Proteomes" id="UP000061630"/>
    </source>
</evidence>
<dbReference type="InterPro" id="IPR043519">
    <property type="entry name" value="NT_sf"/>
</dbReference>
<dbReference type="SUPFAM" id="SSF81301">
    <property type="entry name" value="Nucleotidyltransferase"/>
    <property type="match status" value="1"/>
</dbReference>